<dbReference type="PANTHER" id="PTHR43549">
    <property type="entry name" value="MULTIDRUG RESISTANCE PROTEIN YPNP-RELATED"/>
    <property type="match status" value="1"/>
</dbReference>
<feature type="transmembrane region" description="Helical" evidence="7">
    <location>
        <begin position="238"/>
        <end position="262"/>
    </location>
</feature>
<evidence type="ECO:0000313" key="9">
    <source>
        <dbReference type="Proteomes" id="UP000183918"/>
    </source>
</evidence>
<dbReference type="PANTHER" id="PTHR43549:SF3">
    <property type="entry name" value="MULTIDRUG RESISTANCE PROTEIN YPNP-RELATED"/>
    <property type="match status" value="1"/>
</dbReference>
<dbReference type="Proteomes" id="UP000183918">
    <property type="component" value="Unassembled WGS sequence"/>
</dbReference>
<dbReference type="RefSeq" id="WP_074716524.1">
    <property type="nucleotide sequence ID" value="NZ_FNPG01000009.1"/>
</dbReference>
<feature type="transmembrane region" description="Helical" evidence="7">
    <location>
        <begin position="170"/>
        <end position="190"/>
    </location>
</feature>
<evidence type="ECO:0000256" key="1">
    <source>
        <dbReference type="ARBA" id="ARBA00004651"/>
    </source>
</evidence>
<evidence type="ECO:0000313" key="8">
    <source>
        <dbReference type="EMBL" id="SDY16639.1"/>
    </source>
</evidence>
<evidence type="ECO:0000256" key="3">
    <source>
        <dbReference type="ARBA" id="ARBA00022475"/>
    </source>
</evidence>
<dbReference type="NCBIfam" id="TIGR00797">
    <property type="entry name" value="matE"/>
    <property type="match status" value="1"/>
</dbReference>
<dbReference type="GO" id="GO:0005886">
    <property type="term" value="C:plasma membrane"/>
    <property type="evidence" value="ECO:0007669"/>
    <property type="project" value="UniProtKB-SubCell"/>
</dbReference>
<feature type="transmembrane region" description="Helical" evidence="7">
    <location>
        <begin position="326"/>
        <end position="347"/>
    </location>
</feature>
<reference evidence="8 9" key="1">
    <citation type="submission" date="2016-10" db="EMBL/GenBank/DDBJ databases">
        <authorList>
            <person name="de Groot N.N."/>
        </authorList>
    </citation>
    <scope>NUCLEOTIDE SEQUENCE [LARGE SCALE GENOMIC DNA]</scope>
    <source>
        <strain evidence="8 9">DSM 14045</strain>
    </source>
</reference>
<keyword evidence="2" id="KW-0813">Transport</keyword>
<organism evidence="8 9">
    <name type="scientific">Lachnobacterium bovis DSM 14045</name>
    <dbReference type="NCBI Taxonomy" id="1122142"/>
    <lineage>
        <taxon>Bacteria</taxon>
        <taxon>Bacillati</taxon>
        <taxon>Bacillota</taxon>
        <taxon>Clostridia</taxon>
        <taxon>Lachnospirales</taxon>
        <taxon>Lachnospiraceae</taxon>
        <taxon>Lachnobacterium</taxon>
    </lineage>
</organism>
<dbReference type="InterPro" id="IPR052031">
    <property type="entry name" value="Membrane_Transporter-Flippase"/>
</dbReference>
<dbReference type="GO" id="GO:0042910">
    <property type="term" value="F:xenobiotic transmembrane transporter activity"/>
    <property type="evidence" value="ECO:0007669"/>
    <property type="project" value="InterPro"/>
</dbReference>
<feature type="transmembrane region" description="Helical" evidence="7">
    <location>
        <begin position="285"/>
        <end position="306"/>
    </location>
</feature>
<name>A0A1H3HPM7_9FIRM</name>
<keyword evidence="3" id="KW-1003">Cell membrane</keyword>
<dbReference type="Pfam" id="PF01554">
    <property type="entry name" value="MatE"/>
    <property type="match status" value="2"/>
</dbReference>
<feature type="transmembrane region" description="Helical" evidence="7">
    <location>
        <begin position="386"/>
        <end position="405"/>
    </location>
</feature>
<proteinExistence type="predicted"/>
<evidence type="ECO:0000256" key="7">
    <source>
        <dbReference type="SAM" id="Phobius"/>
    </source>
</evidence>
<feature type="transmembrane region" description="Helical" evidence="7">
    <location>
        <begin position="139"/>
        <end position="163"/>
    </location>
</feature>
<evidence type="ECO:0000256" key="5">
    <source>
        <dbReference type="ARBA" id="ARBA00022989"/>
    </source>
</evidence>
<feature type="transmembrane region" description="Helical" evidence="7">
    <location>
        <begin position="99"/>
        <end position="119"/>
    </location>
</feature>
<evidence type="ECO:0000256" key="4">
    <source>
        <dbReference type="ARBA" id="ARBA00022692"/>
    </source>
</evidence>
<dbReference type="GO" id="GO:0015297">
    <property type="term" value="F:antiporter activity"/>
    <property type="evidence" value="ECO:0007669"/>
    <property type="project" value="InterPro"/>
</dbReference>
<comment type="subcellular location">
    <subcellularLocation>
        <location evidence="1">Cell membrane</location>
        <topology evidence="1">Multi-pass membrane protein</topology>
    </subcellularLocation>
</comment>
<gene>
    <name evidence="8" type="ORF">SAMN02910414_00906</name>
</gene>
<keyword evidence="4 7" id="KW-0812">Transmembrane</keyword>
<feature type="transmembrane region" description="Helical" evidence="7">
    <location>
        <begin position="62"/>
        <end position="87"/>
    </location>
</feature>
<dbReference type="InterPro" id="IPR002528">
    <property type="entry name" value="MATE_fam"/>
</dbReference>
<accession>A0A1H3HPM7</accession>
<evidence type="ECO:0000256" key="6">
    <source>
        <dbReference type="ARBA" id="ARBA00023136"/>
    </source>
</evidence>
<feature type="transmembrane region" description="Helical" evidence="7">
    <location>
        <begin position="12"/>
        <end position="31"/>
    </location>
</feature>
<dbReference type="InterPro" id="IPR048279">
    <property type="entry name" value="MdtK-like"/>
</dbReference>
<sequence>MEVRKNNDITTGVIWKQILIFFFPILVGAFFQTLYNTVDASIVGKSAGSEALASVGGSSGQILNFVFTFFMGLATGATVIIAQYFGAKEYDRVDDSLHTAYTFAVVGGLALGVIGFFGVKPFLVLLRTPDNLMANSILYVRTLFVGLVFTLIYNIGSGILRAIGDSKRPLYILMSCCGLNIALDVFFVVILKMGVFGAGLATDISQAFSAFLITFLLMKKTPGMELSLRKLHINPVTLGMILKIGLPTAIAGSMFSVSNMIVQTSLNQMGVSVVAAWTAYGRIDALWWMINQAFSVSITTFVGQNYGAGLSERIKKANIQVIMMEVGIGIVLSIGFITMAPILLRLFADNKEVIEIGVSISKILAPFYSVFAIAEILSATLRAENYVMVSTVTTLLGICAYRVVWVKFIVPGESLQKILSCYPISWTIVSVLVLIYFLFKQPKVIKEIK</sequence>
<dbReference type="STRING" id="1122142.SAMN02910414_00906"/>
<keyword evidence="5 7" id="KW-1133">Transmembrane helix</keyword>
<keyword evidence="9" id="KW-1185">Reference proteome</keyword>
<keyword evidence="6 7" id="KW-0472">Membrane</keyword>
<feature type="transmembrane region" description="Helical" evidence="7">
    <location>
        <begin position="196"/>
        <end position="217"/>
    </location>
</feature>
<dbReference type="EMBL" id="FNPG01000009">
    <property type="protein sequence ID" value="SDY16639.1"/>
    <property type="molecule type" value="Genomic_DNA"/>
</dbReference>
<dbReference type="PIRSF" id="PIRSF006603">
    <property type="entry name" value="DinF"/>
    <property type="match status" value="1"/>
</dbReference>
<dbReference type="CDD" id="cd13138">
    <property type="entry name" value="MATE_yoeA_like"/>
    <property type="match status" value="1"/>
</dbReference>
<dbReference type="OrthoDB" id="9776324at2"/>
<protein>
    <submittedName>
        <fullName evidence="8">Putative efflux protein, MATE family</fullName>
    </submittedName>
</protein>
<feature type="transmembrane region" description="Helical" evidence="7">
    <location>
        <begin position="353"/>
        <end position="374"/>
    </location>
</feature>
<feature type="transmembrane region" description="Helical" evidence="7">
    <location>
        <begin position="417"/>
        <end position="439"/>
    </location>
</feature>
<dbReference type="AlphaFoldDB" id="A0A1H3HPM7"/>
<evidence type="ECO:0000256" key="2">
    <source>
        <dbReference type="ARBA" id="ARBA00022448"/>
    </source>
</evidence>